<evidence type="ECO:0000313" key="6">
    <source>
        <dbReference type="Proteomes" id="UP000791080"/>
    </source>
</evidence>
<evidence type="ECO:0000256" key="3">
    <source>
        <dbReference type="ARBA" id="ARBA00022827"/>
    </source>
</evidence>
<evidence type="ECO:0000256" key="1">
    <source>
        <dbReference type="ARBA" id="ARBA00001974"/>
    </source>
</evidence>
<dbReference type="PRINTS" id="PR00420">
    <property type="entry name" value="RNGMNOXGNASE"/>
</dbReference>
<dbReference type="InterPro" id="IPR002938">
    <property type="entry name" value="FAD-bd"/>
</dbReference>
<comment type="caution">
    <text evidence="5">The sequence shown here is derived from an EMBL/GenBank/DDBJ whole genome shotgun (WGS) entry which is preliminary data.</text>
</comment>
<dbReference type="Pfam" id="PF21274">
    <property type="entry name" value="Rng_hyd_C"/>
    <property type="match status" value="1"/>
</dbReference>
<dbReference type="Gene3D" id="3.50.50.60">
    <property type="entry name" value="FAD/NAD(P)-binding domain"/>
    <property type="match status" value="1"/>
</dbReference>
<dbReference type="SUPFAM" id="SSF51905">
    <property type="entry name" value="FAD/NAD(P)-binding domain"/>
    <property type="match status" value="1"/>
</dbReference>
<dbReference type="InterPro" id="IPR036188">
    <property type="entry name" value="FAD/NAD-bd_sf"/>
</dbReference>
<reference evidence="5 6" key="1">
    <citation type="submission" date="2013-07" db="EMBL/GenBank/DDBJ databases">
        <authorList>
            <consortium name="DOE Joint Genome Institute"/>
            <person name="Reeve W."/>
            <person name="Huntemann M."/>
            <person name="Han J."/>
            <person name="Chen A."/>
            <person name="Kyrpides N."/>
            <person name="Mavromatis K."/>
            <person name="Markowitz V."/>
            <person name="Palaniappan K."/>
            <person name="Ivanova N."/>
            <person name="Schaumberg A."/>
            <person name="Pati A."/>
            <person name="Liolios K."/>
            <person name="Nordberg H.P."/>
            <person name="Cantor M.N."/>
            <person name="Hua S.X."/>
            <person name="Woyke T."/>
        </authorList>
    </citation>
    <scope>NUCLEOTIDE SEQUENCE [LARGE SCALE GENOMIC DNA]</scope>
    <source>
        <strain evidence="5 6">DSM 43889</strain>
    </source>
</reference>
<sequence>MGGGLVGLSAALFLEWHGVPAVLVEKRDTTSPQPKARRINLRTMELFRQVNAEADVMAAAAALADFEGMAAGRTLVEAEPLSWGHGEDDPAPEISPSDSCLCAQDTLEPVLRALATERGADLRFGHRVLEVVDDGTSVTSTVRDPDGRVGAIRARYLIAADGAHSPIRERLGIARSGRGTLGRSTNVYFEADLSAQVRGREFNLCQIEHPEVPSMLLTVDGVRRWLLMADPAPGRDHAGWARAVRTATGVPDLDVRILSALDWEPGMFVADRFSAGRIFLAGDAAHVMPPYLAAGANTGIQDVHNLAWKLARVVSGTAPRSLLDSYQVERHWLGWLTADQASAQTANLRQLGVESGDGTPSHDPVALLMGYQYPAGAFVPDGSLAPLDRLGLTGQPGSRLPHHRLGPDRSALDLVGRGLTLLGASDTWERAASATPGVEHRRVDDPAWAASVGITGTGALLVRPDHVIAWRCPTAPRDPADTLPDVVAAVLSGRG</sequence>
<evidence type="ECO:0000313" key="5">
    <source>
        <dbReference type="EMBL" id="MCP2332430.1"/>
    </source>
</evidence>
<keyword evidence="6" id="KW-1185">Reference proteome</keyword>
<keyword evidence="2" id="KW-0285">Flavoprotein</keyword>
<dbReference type="Proteomes" id="UP000791080">
    <property type="component" value="Unassembled WGS sequence"/>
</dbReference>
<evidence type="ECO:0000259" key="4">
    <source>
        <dbReference type="Pfam" id="PF01494"/>
    </source>
</evidence>
<dbReference type="Gene3D" id="3.30.9.10">
    <property type="entry name" value="D-Amino Acid Oxidase, subunit A, domain 2"/>
    <property type="match status" value="1"/>
</dbReference>
<comment type="cofactor">
    <cofactor evidence="1">
        <name>FAD</name>
        <dbReference type="ChEBI" id="CHEBI:57692"/>
    </cofactor>
</comment>
<proteinExistence type="predicted"/>
<dbReference type="Pfam" id="PF01494">
    <property type="entry name" value="FAD_binding_3"/>
    <property type="match status" value="1"/>
</dbReference>
<accession>A0ABT1JIU8</accession>
<protein>
    <submittedName>
        <fullName evidence="5">2-polyprenyl-6-methoxyphenol hydroxylase</fullName>
    </submittedName>
</protein>
<name>A0ABT1JIU8_ACTCY</name>
<dbReference type="PANTHER" id="PTHR43004:SF19">
    <property type="entry name" value="BINDING MONOOXYGENASE, PUTATIVE (JCVI)-RELATED"/>
    <property type="match status" value="1"/>
</dbReference>
<organism evidence="5 6">
    <name type="scientific">Actinoalloteichus caeruleus DSM 43889</name>
    <dbReference type="NCBI Taxonomy" id="1120930"/>
    <lineage>
        <taxon>Bacteria</taxon>
        <taxon>Bacillati</taxon>
        <taxon>Actinomycetota</taxon>
        <taxon>Actinomycetes</taxon>
        <taxon>Pseudonocardiales</taxon>
        <taxon>Pseudonocardiaceae</taxon>
        <taxon>Actinoalloteichus</taxon>
        <taxon>Actinoalloteichus cyanogriseus</taxon>
    </lineage>
</organism>
<dbReference type="EMBL" id="AUBJ02000001">
    <property type="protein sequence ID" value="MCP2332430.1"/>
    <property type="molecule type" value="Genomic_DNA"/>
</dbReference>
<reference evidence="5 6" key="2">
    <citation type="submission" date="2022-06" db="EMBL/GenBank/DDBJ databases">
        <title>Genomic Encyclopedia of Type Strains, Phase I: the one thousand microbial genomes (KMG-I) project.</title>
        <authorList>
            <person name="Kyrpides N."/>
        </authorList>
    </citation>
    <scope>NUCLEOTIDE SEQUENCE [LARGE SCALE GENOMIC DNA]</scope>
    <source>
        <strain evidence="5 6">DSM 43889</strain>
    </source>
</reference>
<evidence type="ECO:0000256" key="2">
    <source>
        <dbReference type="ARBA" id="ARBA00022630"/>
    </source>
</evidence>
<feature type="domain" description="FAD-binding" evidence="4">
    <location>
        <begin position="2"/>
        <end position="340"/>
    </location>
</feature>
<gene>
    <name evidence="5" type="ORF">G443_002700</name>
</gene>
<dbReference type="Gene3D" id="3.40.30.120">
    <property type="match status" value="1"/>
</dbReference>
<dbReference type="PANTHER" id="PTHR43004">
    <property type="entry name" value="TRK SYSTEM POTASSIUM UPTAKE PROTEIN"/>
    <property type="match status" value="1"/>
</dbReference>
<dbReference type="InterPro" id="IPR050641">
    <property type="entry name" value="RIFMO-like"/>
</dbReference>
<keyword evidence="3" id="KW-0274">FAD</keyword>